<dbReference type="InterPro" id="IPR029016">
    <property type="entry name" value="GAF-like_dom_sf"/>
</dbReference>
<dbReference type="EMBL" id="LATL02000144">
    <property type="protein sequence ID" value="KKD39431.1"/>
    <property type="molecule type" value="Genomic_DNA"/>
</dbReference>
<evidence type="ECO:0000259" key="1">
    <source>
        <dbReference type="Pfam" id="PF01590"/>
    </source>
</evidence>
<dbReference type="InterPro" id="IPR003018">
    <property type="entry name" value="GAF"/>
</dbReference>
<dbReference type="Proteomes" id="UP000033607">
    <property type="component" value="Unassembled WGS sequence"/>
</dbReference>
<protein>
    <recommendedName>
        <fullName evidence="1">GAF domain-containing protein</fullName>
    </recommendedName>
</protein>
<name>A0A0F5YKL4_9CYAN</name>
<evidence type="ECO:0000313" key="2">
    <source>
        <dbReference type="EMBL" id="KKD39431.1"/>
    </source>
</evidence>
<feature type="domain" description="GAF" evidence="1">
    <location>
        <begin position="10"/>
        <end position="87"/>
    </location>
</feature>
<organism evidence="2 3">
    <name type="scientific">Limnoraphis robusta CS-951</name>
    <dbReference type="NCBI Taxonomy" id="1637645"/>
    <lineage>
        <taxon>Bacteria</taxon>
        <taxon>Bacillati</taxon>
        <taxon>Cyanobacteriota</taxon>
        <taxon>Cyanophyceae</taxon>
        <taxon>Oscillatoriophycideae</taxon>
        <taxon>Oscillatoriales</taxon>
        <taxon>Sirenicapillariaceae</taxon>
        <taxon>Limnoraphis</taxon>
    </lineage>
</organism>
<dbReference type="RefSeq" id="WP_046277108.1">
    <property type="nucleotide sequence ID" value="NZ_LATL02000144.1"/>
</dbReference>
<comment type="caution">
    <text evidence="2">The sequence shown here is derived from an EMBL/GenBank/DDBJ whole genome shotgun (WGS) entry which is preliminary data.</text>
</comment>
<evidence type="ECO:0000313" key="3">
    <source>
        <dbReference type="Proteomes" id="UP000033607"/>
    </source>
</evidence>
<dbReference type="AlphaFoldDB" id="A0A0F5YKL4"/>
<dbReference type="Gene3D" id="3.30.450.40">
    <property type="match status" value="1"/>
</dbReference>
<gene>
    <name evidence="2" type="ORF">WN50_03465</name>
</gene>
<sequence length="159" mass="18359">MQYPGEILKKLSQGEEVIINDVMEASLTPEERQQFHQWEVQAALIIPVFVNQTLYAIATHHCSQTHQWQDSEIERFKQVGLQIGYALEQAQLLQEVQESRSLAEQIMIAEIQAETHEVVHAMKVGLKRVLRETELVQRTRKTLTEIVQASNQTHEFVIT</sequence>
<reference evidence="2 3" key="1">
    <citation type="submission" date="2015-06" db="EMBL/GenBank/DDBJ databases">
        <title>Draft genome assembly of filamentous brackish cyanobacterium Limnoraphis robusta strain CS-951.</title>
        <authorList>
            <person name="Willis A."/>
            <person name="Parks M."/>
            <person name="Burford M.A."/>
        </authorList>
    </citation>
    <scope>NUCLEOTIDE SEQUENCE [LARGE SCALE GENOMIC DNA]</scope>
    <source>
        <strain evidence="2 3">CS-951</strain>
    </source>
</reference>
<dbReference type="SUPFAM" id="SSF55781">
    <property type="entry name" value="GAF domain-like"/>
    <property type="match status" value="1"/>
</dbReference>
<proteinExistence type="predicted"/>
<dbReference type="Pfam" id="PF01590">
    <property type="entry name" value="GAF"/>
    <property type="match status" value="1"/>
</dbReference>
<accession>A0A0F5YKL4</accession>